<dbReference type="PIRSF" id="PIRSF017393">
    <property type="entry name" value="MTase_SAV2177"/>
    <property type="match status" value="1"/>
</dbReference>
<gene>
    <name evidence="1" type="ORF">LXN57_12040</name>
</gene>
<dbReference type="Proteomes" id="UP001523216">
    <property type="component" value="Unassembled WGS sequence"/>
</dbReference>
<evidence type="ECO:0000313" key="1">
    <source>
        <dbReference type="EMBL" id="MCM4078296.1"/>
    </source>
</evidence>
<dbReference type="InterPro" id="IPR006764">
    <property type="entry name" value="SAM_dep_MeTrfase_SAV2177_type"/>
</dbReference>
<keyword evidence="1" id="KW-0489">Methyltransferase</keyword>
<sequence>MTPPESPYDYDRPAPARRYDVLLGGKDNFPADRSSAEQIREELPSVGQAARELRAFLHRAVNFLADDCGMRQFLDIGCGMPYTPNVHQIAQAVHPDAHVAYVDPDLLVAVHARALMFSDPLGAVSVTEGGLDDIDAVLNAPTVRELIDFDQPVAVLLLAVLHFVVDDQHAQRALAQIIDALPPGSYLALSHVTFDPLTPEHIERLTKLAEPGAGHGPFRPRTHTEITALLGDLELLPPGLVSVVNWHPNRQPHPQITEAEAVAYGVIVRKPDRTITTNPG</sequence>
<comment type="caution">
    <text evidence="1">The sequence shown here is derived from an EMBL/GenBank/DDBJ whole genome shotgun (WGS) entry which is preliminary data.</text>
</comment>
<dbReference type="EMBL" id="JAMQOL010000015">
    <property type="protein sequence ID" value="MCM4078296.1"/>
    <property type="molecule type" value="Genomic_DNA"/>
</dbReference>
<evidence type="ECO:0000313" key="2">
    <source>
        <dbReference type="Proteomes" id="UP001523216"/>
    </source>
</evidence>
<organism evidence="1 2">
    <name type="scientific">Paractinoplanes hotanensis</name>
    <dbReference type="NCBI Taxonomy" id="2906497"/>
    <lineage>
        <taxon>Bacteria</taxon>
        <taxon>Bacillati</taxon>
        <taxon>Actinomycetota</taxon>
        <taxon>Actinomycetes</taxon>
        <taxon>Micromonosporales</taxon>
        <taxon>Micromonosporaceae</taxon>
        <taxon>Paractinoplanes</taxon>
    </lineage>
</organism>
<dbReference type="Pfam" id="PF04672">
    <property type="entry name" value="Methyltransf_19"/>
    <property type="match status" value="1"/>
</dbReference>
<dbReference type="InterPro" id="IPR029063">
    <property type="entry name" value="SAM-dependent_MTases_sf"/>
</dbReference>
<proteinExistence type="predicted"/>
<accession>A0ABT0XWY3</accession>
<dbReference type="GO" id="GO:0032259">
    <property type="term" value="P:methylation"/>
    <property type="evidence" value="ECO:0007669"/>
    <property type="project" value="UniProtKB-KW"/>
</dbReference>
<name>A0ABT0XWY3_9ACTN</name>
<dbReference type="SUPFAM" id="SSF53335">
    <property type="entry name" value="S-adenosyl-L-methionine-dependent methyltransferases"/>
    <property type="match status" value="1"/>
</dbReference>
<keyword evidence="1" id="KW-0808">Transferase</keyword>
<dbReference type="Gene3D" id="3.40.50.150">
    <property type="entry name" value="Vaccinia Virus protein VP39"/>
    <property type="match status" value="1"/>
</dbReference>
<dbReference type="CDD" id="cd02440">
    <property type="entry name" value="AdoMet_MTases"/>
    <property type="match status" value="1"/>
</dbReference>
<dbReference type="RefSeq" id="WP_251798137.1">
    <property type="nucleotide sequence ID" value="NZ_JAMQOL010000015.1"/>
</dbReference>
<protein>
    <submittedName>
        <fullName evidence="1">SAM-dependent methyltransferase</fullName>
    </submittedName>
</protein>
<dbReference type="GO" id="GO:0008168">
    <property type="term" value="F:methyltransferase activity"/>
    <property type="evidence" value="ECO:0007669"/>
    <property type="project" value="UniProtKB-KW"/>
</dbReference>
<keyword evidence="2" id="KW-1185">Reference proteome</keyword>
<reference evidence="1 2" key="1">
    <citation type="submission" date="2022-06" db="EMBL/GenBank/DDBJ databases">
        <title>Actinoplanes abujensis sp. nov., isolated from Nigerian arid soil.</title>
        <authorList>
            <person name="Ding P."/>
        </authorList>
    </citation>
    <scope>NUCLEOTIDE SEQUENCE [LARGE SCALE GENOMIC DNA]</scope>
    <source>
        <strain evidence="2">TRM88002</strain>
    </source>
</reference>